<evidence type="ECO:0000256" key="5">
    <source>
        <dbReference type="ARBA" id="ARBA00023172"/>
    </source>
</evidence>
<evidence type="ECO:0008006" key="9">
    <source>
        <dbReference type="Google" id="ProtNLM"/>
    </source>
</evidence>
<keyword evidence="3" id="KW-0815">Transposition</keyword>
<comment type="similarity">
    <text evidence="2">Belongs to the transposase mutator family.</text>
</comment>
<name>A0ABS2A5C8_9ACTN</name>
<evidence type="ECO:0000256" key="6">
    <source>
        <dbReference type="SAM" id="MobiDB-lite"/>
    </source>
</evidence>
<keyword evidence="4" id="KW-0238">DNA-binding</keyword>
<comment type="caution">
    <text evidence="7">The sequence shown here is derived from an EMBL/GenBank/DDBJ whole genome shotgun (WGS) entry which is preliminary data.</text>
</comment>
<keyword evidence="5" id="KW-0233">DNA recombination</keyword>
<feature type="region of interest" description="Disordered" evidence="6">
    <location>
        <begin position="100"/>
        <end position="130"/>
    </location>
</feature>
<organism evidence="7 8">
    <name type="scientific">Paractinoplanes ovalisporus</name>
    <dbReference type="NCBI Taxonomy" id="2810368"/>
    <lineage>
        <taxon>Bacteria</taxon>
        <taxon>Bacillati</taxon>
        <taxon>Actinomycetota</taxon>
        <taxon>Actinomycetes</taxon>
        <taxon>Micromonosporales</taxon>
        <taxon>Micromonosporaceae</taxon>
        <taxon>Paractinoplanes</taxon>
    </lineage>
</organism>
<evidence type="ECO:0000256" key="1">
    <source>
        <dbReference type="ARBA" id="ARBA00002190"/>
    </source>
</evidence>
<evidence type="ECO:0000256" key="3">
    <source>
        <dbReference type="ARBA" id="ARBA00022578"/>
    </source>
</evidence>
<evidence type="ECO:0000256" key="4">
    <source>
        <dbReference type="ARBA" id="ARBA00023125"/>
    </source>
</evidence>
<sequence>MSAEAGEVCGAEYGEHGHERVKSRNGLPRLGHPRRHRRVVRPDAMTGLALPGQGVAAPSPRRAGLVSAMATSYPLGVSTRRVETLVEQLGIKSLSKVRPRRCPGAWMPRSRRSATGPWTPRKRGVDSRPSVREACTLGPATGSFVDALQSVAASERSAVHNRRRLARSMAGRGVAVMTF</sequence>
<gene>
    <name evidence="7" type="ORF">JIG36_05640</name>
</gene>
<feature type="compositionally biased region" description="Basic and acidic residues" evidence="6">
    <location>
        <begin position="13"/>
        <end position="22"/>
    </location>
</feature>
<evidence type="ECO:0000313" key="8">
    <source>
        <dbReference type="Proteomes" id="UP000632138"/>
    </source>
</evidence>
<dbReference type="EMBL" id="JAENHP010000001">
    <property type="protein sequence ID" value="MBM2615041.1"/>
    <property type="molecule type" value="Genomic_DNA"/>
</dbReference>
<dbReference type="Proteomes" id="UP000632138">
    <property type="component" value="Unassembled WGS sequence"/>
</dbReference>
<protein>
    <recommendedName>
        <fullName evidence="9">Transposase</fullName>
    </recommendedName>
</protein>
<evidence type="ECO:0000256" key="2">
    <source>
        <dbReference type="ARBA" id="ARBA00010961"/>
    </source>
</evidence>
<comment type="function">
    <text evidence="1">Required for the transposition of the insertion element.</text>
</comment>
<accession>A0ABS2A5C8</accession>
<keyword evidence="8" id="KW-1185">Reference proteome</keyword>
<reference evidence="7 8" key="1">
    <citation type="submission" date="2021-01" db="EMBL/GenBank/DDBJ databases">
        <title>Actinoplanes sp. nov. LDG1-06 isolated from lichen.</title>
        <authorList>
            <person name="Saeng-In P."/>
            <person name="Phongsopitanun W."/>
            <person name="Kanchanasin P."/>
            <person name="Yuki M."/>
            <person name="Kudo T."/>
            <person name="Ohkuma M."/>
            <person name="Tanasupawat S."/>
        </authorList>
    </citation>
    <scope>NUCLEOTIDE SEQUENCE [LARGE SCALE GENOMIC DNA]</scope>
    <source>
        <strain evidence="7 8">LDG1-06</strain>
    </source>
</reference>
<feature type="region of interest" description="Disordered" evidence="6">
    <location>
        <begin position="1"/>
        <end position="35"/>
    </location>
</feature>
<dbReference type="InterPro" id="IPR001207">
    <property type="entry name" value="Transposase_mutator"/>
</dbReference>
<proteinExistence type="inferred from homology"/>
<dbReference type="Pfam" id="PF00872">
    <property type="entry name" value="Transposase_mut"/>
    <property type="match status" value="1"/>
</dbReference>
<evidence type="ECO:0000313" key="7">
    <source>
        <dbReference type="EMBL" id="MBM2615041.1"/>
    </source>
</evidence>